<dbReference type="Proteomes" id="UP000038010">
    <property type="component" value="Unassembled WGS sequence"/>
</dbReference>
<dbReference type="EMBL" id="LFJN01000011">
    <property type="protein sequence ID" value="KPI40861.1"/>
    <property type="molecule type" value="Genomic_DNA"/>
</dbReference>
<dbReference type="STRING" id="1664694.A0A0N0NMU4"/>
<dbReference type="OrthoDB" id="3501153at2759"/>
<keyword evidence="1" id="KW-0812">Transmembrane</keyword>
<proteinExistence type="predicted"/>
<sequence length="214" mass="25104">MGGWVPESDKEDSLSHVRHSRKEAYFRKILLVTGAATILLSLTTYCLLRLNLHQLSISNCSHSAAEARANGCHYEPMLASWIPTECYEPEPRDEYAPYDDRAWFWDYNMTIPMIGEDLERKRRGDDITGYTKFFHDEHCLYAWRKLHLAVEKRRKLVDSKTMDLHHSTHCSKRIAKLIYNVGMWDIMRRWTILRGRRSCIRLVCRCLGRRGGIG</sequence>
<dbReference type="InterPro" id="IPR053008">
    <property type="entry name" value="Phomopsin_biosynth_assoc"/>
</dbReference>
<protein>
    <submittedName>
        <fullName evidence="2">Uncharacterized protein</fullName>
    </submittedName>
</protein>
<evidence type="ECO:0000313" key="3">
    <source>
        <dbReference type="Proteomes" id="UP000038010"/>
    </source>
</evidence>
<gene>
    <name evidence="2" type="ORF">AB675_10614</name>
</gene>
<evidence type="ECO:0000256" key="1">
    <source>
        <dbReference type="SAM" id="Phobius"/>
    </source>
</evidence>
<dbReference type="VEuPathDB" id="FungiDB:AB675_10614"/>
<keyword evidence="1" id="KW-1133">Transmembrane helix</keyword>
<dbReference type="RefSeq" id="XP_018000824.1">
    <property type="nucleotide sequence ID" value="XM_018139400.1"/>
</dbReference>
<accession>A0A0N0NMU4</accession>
<dbReference type="PANTHER" id="PTHR35896">
    <property type="entry name" value="IG-LIKE DOMAIN-CONTAINING PROTEIN"/>
    <property type="match status" value="1"/>
</dbReference>
<dbReference type="AlphaFoldDB" id="A0A0N0NMU4"/>
<dbReference type="PANTHER" id="PTHR35896:SF3">
    <property type="entry name" value="MAJOR FACILITATOR SUPERFAMILY TRANSPORTER"/>
    <property type="match status" value="1"/>
</dbReference>
<organism evidence="2 3">
    <name type="scientific">Cyphellophora attinorum</name>
    <dbReference type="NCBI Taxonomy" id="1664694"/>
    <lineage>
        <taxon>Eukaryota</taxon>
        <taxon>Fungi</taxon>
        <taxon>Dikarya</taxon>
        <taxon>Ascomycota</taxon>
        <taxon>Pezizomycotina</taxon>
        <taxon>Eurotiomycetes</taxon>
        <taxon>Chaetothyriomycetidae</taxon>
        <taxon>Chaetothyriales</taxon>
        <taxon>Cyphellophoraceae</taxon>
        <taxon>Cyphellophora</taxon>
    </lineage>
</organism>
<dbReference type="GeneID" id="28731280"/>
<name>A0A0N0NMU4_9EURO</name>
<reference evidence="2 3" key="1">
    <citation type="submission" date="2015-06" db="EMBL/GenBank/DDBJ databases">
        <title>Draft genome of the ant-associated black yeast Phialophora attae CBS 131958.</title>
        <authorList>
            <person name="Moreno L.F."/>
            <person name="Stielow B.J."/>
            <person name="de Hoog S."/>
            <person name="Vicente V.A."/>
            <person name="Weiss V.A."/>
            <person name="de Vries M."/>
            <person name="Cruz L.M."/>
            <person name="Souza E.M."/>
        </authorList>
    </citation>
    <scope>NUCLEOTIDE SEQUENCE [LARGE SCALE GENOMIC DNA]</scope>
    <source>
        <strain evidence="2 3">CBS 131958</strain>
    </source>
</reference>
<keyword evidence="1" id="KW-0472">Membrane</keyword>
<comment type="caution">
    <text evidence="2">The sequence shown here is derived from an EMBL/GenBank/DDBJ whole genome shotgun (WGS) entry which is preliminary data.</text>
</comment>
<feature type="transmembrane region" description="Helical" evidence="1">
    <location>
        <begin position="29"/>
        <end position="48"/>
    </location>
</feature>
<keyword evidence="3" id="KW-1185">Reference proteome</keyword>
<evidence type="ECO:0000313" key="2">
    <source>
        <dbReference type="EMBL" id="KPI40861.1"/>
    </source>
</evidence>